<dbReference type="EMBL" id="CP081958">
    <property type="protein sequence ID" value="QZP37762.1"/>
    <property type="molecule type" value="Genomic_DNA"/>
</dbReference>
<proteinExistence type="predicted"/>
<dbReference type="RefSeq" id="WP_222607570.1">
    <property type="nucleotide sequence ID" value="NZ_CP081958.1"/>
</dbReference>
<evidence type="ECO:0000313" key="1">
    <source>
        <dbReference type="EMBL" id="QZP37762.1"/>
    </source>
</evidence>
<accession>A0A8T8WD15</accession>
<gene>
    <name evidence="1" type="ORF">K6T50_00850</name>
</gene>
<dbReference type="GeneID" id="67176646"/>
<dbReference type="AlphaFoldDB" id="A0A8T8WD15"/>
<sequence length="83" mass="9048">MQVQEDPSRLVLQPETEGEQSALNMLQALIKDLDDAPAAYFTLDVADYADLDHDLASRAVFAPDRSRYDAGARALVVTIGRGV</sequence>
<evidence type="ECO:0000313" key="2">
    <source>
        <dbReference type="Proteomes" id="UP000826254"/>
    </source>
</evidence>
<keyword evidence="2" id="KW-1185">Reference proteome</keyword>
<organism evidence="1 2">
    <name type="scientific">Halobaculum magnesiiphilum</name>
    <dbReference type="NCBI Taxonomy" id="1017351"/>
    <lineage>
        <taxon>Archaea</taxon>
        <taxon>Methanobacteriati</taxon>
        <taxon>Methanobacteriota</taxon>
        <taxon>Stenosarchaea group</taxon>
        <taxon>Halobacteria</taxon>
        <taxon>Halobacteriales</taxon>
        <taxon>Haloferacaceae</taxon>
        <taxon>Halobaculum</taxon>
    </lineage>
</organism>
<reference evidence="1 2" key="1">
    <citation type="journal article" date="2021" name="Int. J. Syst. Evol. Microbiol.">
        <title>Halobaculum halophilum sp. nov. and Halobaculum salinum sp. nov., isolated from salt lake and saline soil.</title>
        <authorList>
            <person name="Cui H.L."/>
            <person name="Shi X.W."/>
            <person name="Yin X.M."/>
            <person name="Yang X.Y."/>
            <person name="Hou J."/>
            <person name="Zhu L."/>
        </authorList>
    </citation>
    <scope>NUCLEOTIDE SEQUENCE [LARGE SCALE GENOMIC DNA]</scope>
    <source>
        <strain evidence="1 2">NBRC 109044</strain>
    </source>
</reference>
<protein>
    <submittedName>
        <fullName evidence="1">Uncharacterized protein</fullName>
    </submittedName>
</protein>
<name>A0A8T8WD15_9EURY</name>
<dbReference type="KEGG" id="hmp:K6T50_00850"/>
<dbReference type="Proteomes" id="UP000826254">
    <property type="component" value="Chromosome"/>
</dbReference>